<dbReference type="AlphaFoldDB" id="A0A9D2S6H0"/>
<keyword evidence="4" id="KW-0630">Potassium</keyword>
<dbReference type="GO" id="GO:0015079">
    <property type="term" value="F:potassium ion transmembrane transporter activity"/>
    <property type="evidence" value="ECO:0007669"/>
    <property type="project" value="InterPro"/>
</dbReference>
<dbReference type="InterPro" id="IPR036721">
    <property type="entry name" value="RCK_C_sf"/>
</dbReference>
<evidence type="ECO:0000256" key="2">
    <source>
        <dbReference type="ARBA" id="ARBA00022448"/>
    </source>
</evidence>
<dbReference type="Gene3D" id="3.40.50.720">
    <property type="entry name" value="NAD(P)-binding Rossmann-like Domain"/>
    <property type="match status" value="2"/>
</dbReference>
<keyword evidence="6" id="KW-0406">Ion transport</keyword>
<protein>
    <recommendedName>
        <fullName evidence="1">Trk system potassium uptake protein TrkA</fullName>
    </recommendedName>
</protein>
<dbReference type="Pfam" id="PF02080">
    <property type="entry name" value="TrkA_C"/>
    <property type="match status" value="2"/>
</dbReference>
<evidence type="ECO:0000313" key="9">
    <source>
        <dbReference type="EMBL" id="HJB57255.1"/>
    </source>
</evidence>
<dbReference type="SUPFAM" id="SSF116726">
    <property type="entry name" value="TrkA C-terminal domain-like"/>
    <property type="match status" value="2"/>
</dbReference>
<sequence>MQIIVVGCGKVGHTLAERLSGEGHNLVLVDLDAKLIQEVTDELDVMGVVGNGASINVLMEAGIDAADLLIAVTTSDELNLLCCLIGKKASKRCMTIARVRDPMYNKEIGFIKEQMGISMVINPELATAMEIARLLRFPSAIKIDTFAKGRAELLTIKLRSSFGLGGRSVEQVVSGLKSKVLICAVERGDKIFIPNGGFVLEDGDNISIMATPQEAASFFKKLGLGTRRVNNTLIVGGGTIAVYLARQLLEMGIDVHIVELNAERCRKLCETLPKATILHGDGSDQELLMDAGLATAESFVAITDMDEENLLLSLFAKQHSQAKLVVKVNRIAFDDVIESLDLGSVIYPKYLTADYIAQYVRAAQNSIGSNVETLYNILDGRAEALEFRVRTDSEVTAHTLSELDLKSNLLVGCIYRRGKVIFPRGQDRIQVGDSVMVVTTVKGFHDIRDILR</sequence>
<evidence type="ECO:0000259" key="7">
    <source>
        <dbReference type="PROSITE" id="PS51201"/>
    </source>
</evidence>
<feature type="domain" description="RCK N-terminal" evidence="7">
    <location>
        <begin position="229"/>
        <end position="345"/>
    </location>
</feature>
<evidence type="ECO:0000259" key="8">
    <source>
        <dbReference type="PROSITE" id="PS51202"/>
    </source>
</evidence>
<dbReference type="Gene3D" id="3.30.70.1450">
    <property type="entry name" value="Regulator of K+ conductance, C-terminal domain"/>
    <property type="match status" value="2"/>
</dbReference>
<name>A0A9D2S6H0_9FIRM</name>
<evidence type="ECO:0000256" key="1">
    <source>
        <dbReference type="ARBA" id="ARBA00017378"/>
    </source>
</evidence>
<dbReference type="GO" id="GO:0005886">
    <property type="term" value="C:plasma membrane"/>
    <property type="evidence" value="ECO:0007669"/>
    <property type="project" value="InterPro"/>
</dbReference>
<proteinExistence type="predicted"/>
<dbReference type="SUPFAM" id="SSF51735">
    <property type="entry name" value="NAD(P)-binding Rossmann-fold domains"/>
    <property type="match status" value="2"/>
</dbReference>
<evidence type="ECO:0000256" key="4">
    <source>
        <dbReference type="ARBA" id="ARBA00022958"/>
    </source>
</evidence>
<dbReference type="InterPro" id="IPR006036">
    <property type="entry name" value="K_uptake_TrkA"/>
</dbReference>
<dbReference type="InterPro" id="IPR050721">
    <property type="entry name" value="Trk_Ktr_HKT_K-transport"/>
</dbReference>
<keyword evidence="3" id="KW-0633">Potassium transport</keyword>
<accession>A0A9D2S6H0</accession>
<dbReference type="PROSITE" id="PS51201">
    <property type="entry name" value="RCK_N"/>
    <property type="match status" value="2"/>
</dbReference>
<dbReference type="NCBIfam" id="NF007031">
    <property type="entry name" value="PRK09496.1-2"/>
    <property type="match status" value="1"/>
</dbReference>
<evidence type="ECO:0000256" key="5">
    <source>
        <dbReference type="ARBA" id="ARBA00023027"/>
    </source>
</evidence>
<dbReference type="Proteomes" id="UP000824208">
    <property type="component" value="Unassembled WGS sequence"/>
</dbReference>
<reference evidence="9" key="1">
    <citation type="journal article" date="2021" name="PeerJ">
        <title>Extensive microbial diversity within the chicken gut microbiome revealed by metagenomics and culture.</title>
        <authorList>
            <person name="Gilroy R."/>
            <person name="Ravi A."/>
            <person name="Getino M."/>
            <person name="Pursley I."/>
            <person name="Horton D.L."/>
            <person name="Alikhan N.F."/>
            <person name="Baker D."/>
            <person name="Gharbi K."/>
            <person name="Hall N."/>
            <person name="Watson M."/>
            <person name="Adriaenssens E.M."/>
            <person name="Foster-Nyarko E."/>
            <person name="Jarju S."/>
            <person name="Secka A."/>
            <person name="Antonio M."/>
            <person name="Oren A."/>
            <person name="Chaudhuri R.R."/>
            <person name="La Ragione R."/>
            <person name="Hildebrand F."/>
            <person name="Pallen M.J."/>
        </authorList>
    </citation>
    <scope>NUCLEOTIDE SEQUENCE</scope>
    <source>
        <strain evidence="9">CHK189-11263</strain>
    </source>
</reference>
<comment type="caution">
    <text evidence="9">The sequence shown here is derived from an EMBL/GenBank/DDBJ whole genome shotgun (WGS) entry which is preliminary data.</text>
</comment>
<keyword evidence="5" id="KW-0520">NAD</keyword>
<dbReference type="PANTHER" id="PTHR43833:SF5">
    <property type="entry name" value="TRK SYSTEM POTASSIUM UPTAKE PROTEIN TRKA"/>
    <property type="match status" value="1"/>
</dbReference>
<dbReference type="NCBIfam" id="NF007033">
    <property type="entry name" value="PRK09496.1-5"/>
    <property type="match status" value="1"/>
</dbReference>
<feature type="domain" description="RCK C-terminal" evidence="8">
    <location>
        <begin position="369"/>
        <end position="452"/>
    </location>
</feature>
<dbReference type="EMBL" id="DWYC01000057">
    <property type="protein sequence ID" value="HJB57255.1"/>
    <property type="molecule type" value="Genomic_DNA"/>
</dbReference>
<keyword evidence="2" id="KW-0813">Transport</keyword>
<evidence type="ECO:0000256" key="3">
    <source>
        <dbReference type="ARBA" id="ARBA00022538"/>
    </source>
</evidence>
<dbReference type="PANTHER" id="PTHR43833">
    <property type="entry name" value="POTASSIUM CHANNEL PROTEIN 2-RELATED-RELATED"/>
    <property type="match status" value="1"/>
</dbReference>
<gene>
    <name evidence="9" type="primary">trkA</name>
    <name evidence="9" type="ORF">H9714_06870</name>
</gene>
<dbReference type="Pfam" id="PF02254">
    <property type="entry name" value="TrkA_N"/>
    <property type="match status" value="2"/>
</dbReference>
<evidence type="ECO:0000256" key="6">
    <source>
        <dbReference type="ARBA" id="ARBA00023065"/>
    </source>
</evidence>
<organism evidence="9 10">
    <name type="scientific">Candidatus Flavonifractor intestinipullorum</name>
    <dbReference type="NCBI Taxonomy" id="2838587"/>
    <lineage>
        <taxon>Bacteria</taxon>
        <taxon>Bacillati</taxon>
        <taxon>Bacillota</taxon>
        <taxon>Clostridia</taxon>
        <taxon>Eubacteriales</taxon>
        <taxon>Oscillospiraceae</taxon>
        <taxon>Flavonifractor</taxon>
    </lineage>
</organism>
<dbReference type="PROSITE" id="PS51202">
    <property type="entry name" value="RCK_C"/>
    <property type="match status" value="2"/>
</dbReference>
<dbReference type="PRINTS" id="PR00335">
    <property type="entry name" value="KUPTAKETRKA"/>
</dbReference>
<dbReference type="InterPro" id="IPR006037">
    <property type="entry name" value="RCK_C"/>
</dbReference>
<dbReference type="InterPro" id="IPR003148">
    <property type="entry name" value="RCK_N"/>
</dbReference>
<feature type="domain" description="RCK C-terminal" evidence="8">
    <location>
        <begin position="141"/>
        <end position="225"/>
    </location>
</feature>
<feature type="domain" description="RCK N-terminal" evidence="7">
    <location>
        <begin position="1"/>
        <end position="121"/>
    </location>
</feature>
<reference evidence="9" key="2">
    <citation type="submission" date="2021-04" db="EMBL/GenBank/DDBJ databases">
        <authorList>
            <person name="Gilroy R."/>
        </authorList>
    </citation>
    <scope>NUCLEOTIDE SEQUENCE</scope>
    <source>
        <strain evidence="9">CHK189-11263</strain>
    </source>
</reference>
<evidence type="ECO:0000313" key="10">
    <source>
        <dbReference type="Proteomes" id="UP000824208"/>
    </source>
</evidence>
<dbReference type="NCBIfam" id="NF007039">
    <property type="entry name" value="PRK09496.3-2"/>
    <property type="match status" value="1"/>
</dbReference>
<dbReference type="InterPro" id="IPR036291">
    <property type="entry name" value="NAD(P)-bd_dom_sf"/>
</dbReference>